<protein>
    <submittedName>
        <fullName evidence="1">ORF399</fullName>
    </submittedName>
</protein>
<evidence type="ECO:0000313" key="1">
    <source>
        <dbReference type="EMBL" id="ATU84029.1"/>
    </source>
</evidence>
<name>A0A2D3I6M4_9VIRU</name>
<dbReference type="Proteomes" id="UP000267516">
    <property type="component" value="Segment"/>
</dbReference>
<organism evidence="1">
    <name type="scientific">White spot syndrome virus</name>
    <dbReference type="NCBI Taxonomy" id="342409"/>
    <lineage>
        <taxon>Viruses</taxon>
        <taxon>Viruses incertae sedis</taxon>
        <taxon>Naldaviricetes</taxon>
        <taxon>Nimaviridae</taxon>
        <taxon>Whispovirus</taxon>
    </lineage>
</organism>
<proteinExistence type="predicted"/>
<dbReference type="EMBL" id="MF768985">
    <property type="protein sequence ID" value="ATU84029.1"/>
    <property type="molecule type" value="Genomic_DNA"/>
</dbReference>
<sequence length="68" mass="7922">MPLLLPLLLRSTVTLFLQKLYPPFLKMENWRGQSQLRAGSITLTLLKKWLNVSNSIHLVPRPHTIQKM</sequence>
<reference evidence="1" key="1">
    <citation type="journal article" date="2018" name="Aquaculture">
        <title>Complete genome sequence of a white spot syndrome virus associated with a disease incursion in Australia.</title>
        <authorList>
            <person name="Oakey J."/>
            <person name="Smith C.S."/>
        </authorList>
    </citation>
    <scope>NUCLEOTIDE SEQUENCE [LARGE SCALE GENOMIC DNA]</scope>
    <source>
        <strain evidence="1">WSSV-AU</strain>
    </source>
</reference>
<accession>A0A2D3I6M4</accession>